<proteinExistence type="predicted"/>
<protein>
    <submittedName>
        <fullName evidence="2">Uncharacterized protein</fullName>
    </submittedName>
</protein>
<feature type="compositionally biased region" description="Basic and acidic residues" evidence="1">
    <location>
        <begin position="142"/>
        <end position="157"/>
    </location>
</feature>
<evidence type="ECO:0000313" key="3">
    <source>
        <dbReference type="Proteomes" id="UP000054166"/>
    </source>
</evidence>
<dbReference type="Proteomes" id="UP000054166">
    <property type="component" value="Unassembled WGS sequence"/>
</dbReference>
<dbReference type="HOGENOM" id="CLU_078309_0_0_1"/>
<evidence type="ECO:0000256" key="1">
    <source>
        <dbReference type="SAM" id="MobiDB-lite"/>
    </source>
</evidence>
<dbReference type="EMBL" id="KN832986">
    <property type="protein sequence ID" value="KIM85071.1"/>
    <property type="molecule type" value="Genomic_DNA"/>
</dbReference>
<organism evidence="2 3">
    <name type="scientific">Piloderma croceum (strain F 1598)</name>
    <dbReference type="NCBI Taxonomy" id="765440"/>
    <lineage>
        <taxon>Eukaryota</taxon>
        <taxon>Fungi</taxon>
        <taxon>Dikarya</taxon>
        <taxon>Basidiomycota</taxon>
        <taxon>Agaricomycotina</taxon>
        <taxon>Agaricomycetes</taxon>
        <taxon>Agaricomycetidae</taxon>
        <taxon>Atheliales</taxon>
        <taxon>Atheliaceae</taxon>
        <taxon>Piloderma</taxon>
    </lineage>
</organism>
<dbReference type="OrthoDB" id="2622478at2759"/>
<feature type="region of interest" description="Disordered" evidence="1">
    <location>
        <begin position="133"/>
        <end position="157"/>
    </location>
</feature>
<accession>A0A0C3G353</accession>
<keyword evidence="3" id="KW-1185">Reference proteome</keyword>
<evidence type="ECO:0000313" key="2">
    <source>
        <dbReference type="EMBL" id="KIM85071.1"/>
    </source>
</evidence>
<name>A0A0C3G353_PILCF</name>
<sequence>MAENYQIPVIDEHNPFYCPSVSPNSYLATLHKSLSKSNVSAENVSLYSFARILDQKFFDVNEDGSPYHQDHRFYAVAHSGKPISPLPAYSPPSWETQYLPAYPPGLFSSKHEQYPVALDVAPVHVLKRKRSSSSNSFSDLEGPTKHGRSSESIHESSFDISGKAEKIFGSHFYDGRSTSSPIYAPFSLPIKANAKPSGNENDLLAAIRILEGMSIEPNTFVLDPIPFQWNWVNHASDYMRYTDELYGPHLGSETPRGLKQLVHVLDQILPGIGVKKRFYILDNLTHQKIVDVLGNNGQSTIIGAYEYRI</sequence>
<gene>
    <name evidence="2" type="ORF">PILCRDRAFT_380395</name>
</gene>
<dbReference type="AlphaFoldDB" id="A0A0C3G353"/>
<reference evidence="2 3" key="1">
    <citation type="submission" date="2014-04" db="EMBL/GenBank/DDBJ databases">
        <authorList>
            <consortium name="DOE Joint Genome Institute"/>
            <person name="Kuo A."/>
            <person name="Tarkka M."/>
            <person name="Buscot F."/>
            <person name="Kohler A."/>
            <person name="Nagy L.G."/>
            <person name="Floudas D."/>
            <person name="Copeland A."/>
            <person name="Barry K.W."/>
            <person name="Cichocki N."/>
            <person name="Veneault-Fourrey C."/>
            <person name="LaButti K."/>
            <person name="Lindquist E.A."/>
            <person name="Lipzen A."/>
            <person name="Lundell T."/>
            <person name="Morin E."/>
            <person name="Murat C."/>
            <person name="Sun H."/>
            <person name="Tunlid A."/>
            <person name="Henrissat B."/>
            <person name="Grigoriev I.V."/>
            <person name="Hibbett D.S."/>
            <person name="Martin F."/>
            <person name="Nordberg H.P."/>
            <person name="Cantor M.N."/>
            <person name="Hua S.X."/>
        </authorList>
    </citation>
    <scope>NUCLEOTIDE SEQUENCE [LARGE SCALE GENOMIC DNA]</scope>
    <source>
        <strain evidence="2 3">F 1598</strain>
    </source>
</reference>
<dbReference type="InParanoid" id="A0A0C3G353"/>
<reference evidence="3" key="2">
    <citation type="submission" date="2015-01" db="EMBL/GenBank/DDBJ databases">
        <title>Evolutionary Origins and Diversification of the Mycorrhizal Mutualists.</title>
        <authorList>
            <consortium name="DOE Joint Genome Institute"/>
            <consortium name="Mycorrhizal Genomics Consortium"/>
            <person name="Kohler A."/>
            <person name="Kuo A."/>
            <person name="Nagy L.G."/>
            <person name="Floudas D."/>
            <person name="Copeland A."/>
            <person name="Barry K.W."/>
            <person name="Cichocki N."/>
            <person name="Veneault-Fourrey C."/>
            <person name="LaButti K."/>
            <person name="Lindquist E.A."/>
            <person name="Lipzen A."/>
            <person name="Lundell T."/>
            <person name="Morin E."/>
            <person name="Murat C."/>
            <person name="Riley R."/>
            <person name="Ohm R."/>
            <person name="Sun H."/>
            <person name="Tunlid A."/>
            <person name="Henrissat B."/>
            <person name="Grigoriev I.V."/>
            <person name="Hibbett D.S."/>
            <person name="Martin F."/>
        </authorList>
    </citation>
    <scope>NUCLEOTIDE SEQUENCE [LARGE SCALE GENOMIC DNA]</scope>
    <source>
        <strain evidence="3">F 1598</strain>
    </source>
</reference>